<dbReference type="Proteomes" id="UP000002069">
    <property type="component" value="Chromosome"/>
</dbReference>
<dbReference type="InterPro" id="IPR000600">
    <property type="entry name" value="ROK"/>
</dbReference>
<reference evidence="1 2" key="1">
    <citation type="journal article" date="2010" name="J. Bacteriol.">
        <title>Complete Genome Sequence of Cronobacter turicensis LMG 23827, a foodborne pathogen causing deaths in neonates.</title>
        <authorList>
            <person name="Stephan R."/>
            <person name="Lehner A."/>
            <person name="Tischler P."/>
            <person name="Rattei T."/>
        </authorList>
    </citation>
    <scope>NUCLEOTIDE SEQUENCE [LARGE SCALE GENOMIC DNA]</scope>
    <source>
        <strain evidence="2">DSM 18703 / CCUG 55852 / LMG 23827 / z3032</strain>
    </source>
</reference>
<evidence type="ECO:0000313" key="1">
    <source>
        <dbReference type="EMBL" id="CBA26861.1"/>
    </source>
</evidence>
<dbReference type="PATRIC" id="fig|693216.3.peg.125"/>
<dbReference type="AlphaFoldDB" id="C9Y4K0"/>
<dbReference type="Gene3D" id="3.30.420.40">
    <property type="match status" value="2"/>
</dbReference>
<dbReference type="SUPFAM" id="SSF53067">
    <property type="entry name" value="Actin-like ATPase domain"/>
    <property type="match status" value="1"/>
</dbReference>
<dbReference type="GO" id="GO:0016740">
    <property type="term" value="F:transferase activity"/>
    <property type="evidence" value="ECO:0007669"/>
    <property type="project" value="UniProtKB-KW"/>
</dbReference>
<keyword evidence="1" id="KW-0808">Transferase</keyword>
<dbReference type="Pfam" id="PF00480">
    <property type="entry name" value="ROK"/>
    <property type="match status" value="1"/>
</dbReference>
<organism evidence="1 2">
    <name type="scientific">Cronobacter turicensis (strain DSM 18703 / CCUG 55852 / LMG 23827 / z3032)</name>
    <dbReference type="NCBI Taxonomy" id="693216"/>
    <lineage>
        <taxon>Bacteria</taxon>
        <taxon>Pseudomonadati</taxon>
        <taxon>Pseudomonadota</taxon>
        <taxon>Gammaproteobacteria</taxon>
        <taxon>Enterobacterales</taxon>
        <taxon>Enterobacteriaceae</taxon>
        <taxon>Cronobacter</taxon>
    </lineage>
</organism>
<dbReference type="EMBL" id="FN543093">
    <property type="protein sequence ID" value="CBA26861.1"/>
    <property type="molecule type" value="Genomic_DNA"/>
</dbReference>
<keyword evidence="2" id="KW-1185">Reference proteome</keyword>
<accession>C9Y4K0</accession>
<dbReference type="HOGENOM" id="CLU_036604_0_2_6"/>
<evidence type="ECO:0008006" key="3">
    <source>
        <dbReference type="Google" id="ProtNLM"/>
    </source>
</evidence>
<evidence type="ECO:0000313" key="2">
    <source>
        <dbReference type="Proteomes" id="UP000002069"/>
    </source>
</evidence>
<dbReference type="PANTHER" id="PTHR18964">
    <property type="entry name" value="ROK (REPRESSOR, ORF, KINASE) FAMILY"/>
    <property type="match status" value="1"/>
</dbReference>
<proteinExistence type="predicted"/>
<protein>
    <recommendedName>
        <fullName evidence="3">ROK family protein</fullName>
    </recommendedName>
</protein>
<sequence>MGLRRCAILKGGTRFVTEGRIMRKFIGFDIGGTHIKHGLITEEGEELSSDEYDTHYDPDEFKNAWREAVERYQNNDEIAGIGVSFPGYINPGTGHVPKAGALEFLDGCNLLELFGELTSLPVTVENDANCAALGEMWRGAGQRYDSFICMTIGTGIGGGLILNRELMRGAHFRAGEFGVIPVGDNGENMHQIASARGLVEASRRALSLPSDAPLHGKEIFERMGGDVHLREVVERWVGYLARGVYSVVSLYDPQVVLIGGGISQQKELYPMLERSLEKYNFWDALQVPIQPCQLGNQAGRLGAVWLAKQKQ</sequence>
<reference evidence="2" key="2">
    <citation type="journal article" date="2011" name="J. Bacteriol.">
        <title>Complete genome sequence of Cronobacter turicensis LMG 23827, a food-borne pathogen causing deaths in neonates.</title>
        <authorList>
            <person name="Stephan R."/>
            <person name="Lehner A."/>
            <person name="Tischler P."/>
            <person name="Rattei T."/>
        </authorList>
    </citation>
    <scope>NUCLEOTIDE SEQUENCE [LARGE SCALE GENOMIC DNA]</scope>
    <source>
        <strain evidence="2">DSM 18703 / CCUG 55852 / LMG 23827 / z3032</strain>
    </source>
</reference>
<dbReference type="InterPro" id="IPR043129">
    <property type="entry name" value="ATPase_NBD"/>
</dbReference>
<dbReference type="KEGG" id="ctu:CTU_01350"/>
<gene>
    <name evidence="1" type="ordered locus">Ctu_01350</name>
</gene>
<dbReference type="PANTHER" id="PTHR18964:SF165">
    <property type="entry name" value="BETA-GLUCOSIDE KINASE"/>
    <property type="match status" value="1"/>
</dbReference>
<name>C9Y4K0_CROTZ</name>